<comment type="function">
    <text evidence="5">Part of the twin-arginine translocation (Tat) system that transports large folded proteins containing a characteristic twin-arginine motif in their signal peptide across membranes.</text>
</comment>
<feature type="compositionally biased region" description="Basic and acidic residues" evidence="6">
    <location>
        <begin position="52"/>
        <end position="68"/>
    </location>
</feature>
<proteinExistence type="inferred from homology"/>
<sequence>MSGDERRGSDDPPEASDEVAGDDADVADSEVDQRETSEDRAVTDENREDSEADQRETSEEGETDRPDVPADAALADLSYKELQSLATTHGIAPVGHSAADLRDHIAEARDDSEGDDGSTDGTAADAETATDAEDNADDADDPMADHDVEYPSPPSTDWSADDEPAIDEVFEDDDEPVDDGDGEDPADRLSPVPSDEPSTPPATDAADDDGVAQSDGGATVVDGADTDLDYSYYEDDGDFMSGPEHDQEMPLADHIEEMVKRLGVVIIAMALVSVLTLPFAVDLINFIWYSILGSVQNSVTSPRAYQPLSLVLARLKVATLAGFVIALPVFVYETYLFMRPGLYKHERRYYLAAVPTSLILAFIGVAFAFYLVLPFIFSYFVGYSEQAADIAFGLTETFGLMLLLMGFFAAVFQIPLLIMLAVMMGLTTREWLAQRRLYFWGGFLGVALLFSPDPTGLAPFIVAITMVTLFEGTLLLLRWTQR</sequence>
<evidence type="ECO:0000256" key="4">
    <source>
        <dbReference type="ARBA" id="ARBA00023136"/>
    </source>
</evidence>
<feature type="compositionally biased region" description="Acidic residues" evidence="6">
    <location>
        <begin position="11"/>
        <end position="30"/>
    </location>
</feature>
<evidence type="ECO:0000256" key="1">
    <source>
        <dbReference type="ARBA" id="ARBA00004141"/>
    </source>
</evidence>
<dbReference type="AlphaFoldDB" id="A0ABD6ATG5"/>
<comment type="caution">
    <text evidence="7">The sequence shown here is derived from an EMBL/GenBank/DDBJ whole genome shotgun (WGS) entry which is preliminary data.</text>
</comment>
<feature type="region of interest" description="Disordered" evidence="6">
    <location>
        <begin position="1"/>
        <end position="75"/>
    </location>
</feature>
<feature type="transmembrane region" description="Helical" evidence="5">
    <location>
        <begin position="435"/>
        <end position="451"/>
    </location>
</feature>
<feature type="transmembrane region" description="Helical" evidence="5">
    <location>
        <begin position="349"/>
        <end position="377"/>
    </location>
</feature>
<dbReference type="Proteomes" id="UP001597187">
    <property type="component" value="Unassembled WGS sequence"/>
</dbReference>
<dbReference type="Pfam" id="PF00902">
    <property type="entry name" value="TatC"/>
    <property type="match status" value="1"/>
</dbReference>
<keyword evidence="5" id="KW-0653">Protein transport</keyword>
<feature type="compositionally biased region" description="Basic and acidic residues" evidence="6">
    <location>
        <begin position="1"/>
        <end position="10"/>
    </location>
</feature>
<keyword evidence="5" id="KW-0811">Translocation</keyword>
<dbReference type="InterPro" id="IPR002033">
    <property type="entry name" value="TatC"/>
</dbReference>
<feature type="compositionally biased region" description="Basic and acidic residues" evidence="6">
    <location>
        <begin position="99"/>
        <end position="111"/>
    </location>
</feature>
<keyword evidence="3 5" id="KW-1133">Transmembrane helix</keyword>
<dbReference type="GO" id="GO:0033281">
    <property type="term" value="C:TAT protein transport complex"/>
    <property type="evidence" value="ECO:0007669"/>
    <property type="project" value="UniProtKB-UniRule"/>
</dbReference>
<evidence type="ECO:0000313" key="7">
    <source>
        <dbReference type="EMBL" id="MFD1513173.1"/>
    </source>
</evidence>
<keyword evidence="8" id="KW-1185">Reference proteome</keyword>
<feature type="region of interest" description="Disordered" evidence="6">
    <location>
        <begin position="90"/>
        <end position="225"/>
    </location>
</feature>
<feature type="compositionally biased region" description="Basic and acidic residues" evidence="6">
    <location>
        <begin position="31"/>
        <end position="45"/>
    </location>
</feature>
<feature type="compositionally biased region" description="Acidic residues" evidence="6">
    <location>
        <begin position="128"/>
        <end position="142"/>
    </location>
</feature>
<accession>A0ABD6ATG5</accession>
<dbReference type="PANTHER" id="PTHR30371">
    <property type="entry name" value="SEC-INDEPENDENT PROTEIN TRANSLOCASE PROTEIN TATC"/>
    <property type="match status" value="1"/>
</dbReference>
<evidence type="ECO:0000256" key="2">
    <source>
        <dbReference type="ARBA" id="ARBA00022692"/>
    </source>
</evidence>
<dbReference type="PRINTS" id="PR01840">
    <property type="entry name" value="TATCFAMILY"/>
</dbReference>
<gene>
    <name evidence="5" type="primary">tatC</name>
    <name evidence="7" type="ORF">ACFSBT_07785</name>
</gene>
<feature type="transmembrane region" description="Helical" evidence="5">
    <location>
        <begin position="311"/>
        <end position="337"/>
    </location>
</feature>
<feature type="transmembrane region" description="Helical" evidence="5">
    <location>
        <begin position="264"/>
        <end position="291"/>
    </location>
</feature>
<reference evidence="7 8" key="1">
    <citation type="journal article" date="2019" name="Int. J. Syst. Evol. Microbiol.">
        <title>The Global Catalogue of Microorganisms (GCM) 10K type strain sequencing project: providing services to taxonomists for standard genome sequencing and annotation.</title>
        <authorList>
            <consortium name="The Broad Institute Genomics Platform"/>
            <consortium name="The Broad Institute Genome Sequencing Center for Infectious Disease"/>
            <person name="Wu L."/>
            <person name="Ma J."/>
        </authorList>
    </citation>
    <scope>NUCLEOTIDE SEQUENCE [LARGE SCALE GENOMIC DNA]</scope>
    <source>
        <strain evidence="7 8">CGMCC 1.12563</strain>
    </source>
</reference>
<dbReference type="HAMAP" id="MF_00902">
    <property type="entry name" value="TatC"/>
    <property type="match status" value="1"/>
</dbReference>
<comment type="subcellular location">
    <subcellularLocation>
        <location evidence="5">Cell membrane</location>
        <topology evidence="5">Multi-pass membrane protein</topology>
    </subcellularLocation>
    <subcellularLocation>
        <location evidence="1">Membrane</location>
        <topology evidence="1">Multi-pass membrane protein</topology>
    </subcellularLocation>
</comment>
<evidence type="ECO:0000256" key="5">
    <source>
        <dbReference type="HAMAP-Rule" id="MF_00902"/>
    </source>
</evidence>
<feature type="compositionally biased region" description="Acidic residues" evidence="6">
    <location>
        <begin position="159"/>
        <end position="184"/>
    </location>
</feature>
<comment type="subunit">
    <text evidence="5">Forms a complex with TatA.</text>
</comment>
<feature type="transmembrane region" description="Helical" evidence="5">
    <location>
        <begin position="457"/>
        <end position="477"/>
    </location>
</feature>
<dbReference type="PANTHER" id="PTHR30371:SF0">
    <property type="entry name" value="SEC-INDEPENDENT PROTEIN TRANSLOCASE PROTEIN TATC, CHLOROPLASTIC-RELATED"/>
    <property type="match status" value="1"/>
</dbReference>
<evidence type="ECO:0000313" key="8">
    <source>
        <dbReference type="Proteomes" id="UP001597187"/>
    </source>
</evidence>
<dbReference type="GO" id="GO:0043953">
    <property type="term" value="P:protein transport by the Tat complex"/>
    <property type="evidence" value="ECO:0007669"/>
    <property type="project" value="UniProtKB-UniRule"/>
</dbReference>
<keyword evidence="5" id="KW-1003">Cell membrane</keyword>
<dbReference type="GO" id="GO:0008320">
    <property type="term" value="F:protein transmembrane transporter activity"/>
    <property type="evidence" value="ECO:0007669"/>
    <property type="project" value="UniProtKB-UniRule"/>
</dbReference>
<protein>
    <recommendedName>
        <fullName evidence="5">Sec-independent protein translocase protein TatC</fullName>
    </recommendedName>
</protein>
<dbReference type="EMBL" id="JBHUDC010000003">
    <property type="protein sequence ID" value="MFD1513173.1"/>
    <property type="molecule type" value="Genomic_DNA"/>
</dbReference>
<comment type="similarity">
    <text evidence="5">Belongs to the TatC family.</text>
</comment>
<feature type="transmembrane region" description="Helical" evidence="5">
    <location>
        <begin position="397"/>
        <end position="423"/>
    </location>
</feature>
<dbReference type="RefSeq" id="WP_305794378.1">
    <property type="nucleotide sequence ID" value="NZ_JALXFV010000003.1"/>
</dbReference>
<keyword evidence="5" id="KW-0813">Transport</keyword>
<name>A0ABD6ATG5_9EURY</name>
<evidence type="ECO:0000256" key="6">
    <source>
        <dbReference type="SAM" id="MobiDB-lite"/>
    </source>
</evidence>
<evidence type="ECO:0000256" key="3">
    <source>
        <dbReference type="ARBA" id="ARBA00022989"/>
    </source>
</evidence>
<keyword evidence="2 5" id="KW-0812">Transmembrane</keyword>
<keyword evidence="4 5" id="KW-0472">Membrane</keyword>
<organism evidence="7 8">
    <name type="scientific">Halomarina rubra</name>
    <dbReference type="NCBI Taxonomy" id="2071873"/>
    <lineage>
        <taxon>Archaea</taxon>
        <taxon>Methanobacteriati</taxon>
        <taxon>Methanobacteriota</taxon>
        <taxon>Stenosarchaea group</taxon>
        <taxon>Halobacteria</taxon>
        <taxon>Halobacteriales</taxon>
        <taxon>Natronomonadaceae</taxon>
        <taxon>Halomarina</taxon>
    </lineage>
</organism>